<dbReference type="PANTHER" id="PTHR45398:SF1">
    <property type="entry name" value="ENZYME, PUTATIVE (JCVI)-RELATED"/>
    <property type="match status" value="1"/>
</dbReference>
<sequence>MTGLSLCQRDICFYLNKQAYSFEQFNADISQTRQVIRQTHADSVLLFHQSSYQFSVGFFALALESRHIVMPPNAQPQTLMHIASQCQATLGDINVGGLDAINTPLIDVPLINTTLINESSIAGHNVIATQIQPLQNRADLFTPLDCQITFYTSGSTGQHKPIVKRFSQLNCEVDVLINTFTARLDASQLLLSTVSHQHIYGLLFKLLLPLKSGLAIVNDTFEYPEHISQYLSKEFSKELTEELTEALGHELTDDNRQTALLISSPAHLKRLSLDNVLMVNKAQLQAVFSSGGPLPFEIAKTLFKQLSQAPIEVFGSTETGGIAWRQCQGSTPSAWQVFPNISYSVMAETAQLVLTSPYINEANYVTEDRVQRIDKQHFAMLGRADRTIKHEEKRINLDHMERCLQQHVLVNEVRVLVLDGVKKQVLATVIELTEAGQVLLNEQSKKSLNDSFKQHLLGEFERICLPKKWRYPAQMPFNSQGKLVIKELEKLFD</sequence>
<name>A0A330LIZ6_9GAMM</name>
<organism evidence="2 3">
    <name type="scientific">Moritella yayanosii</name>
    <dbReference type="NCBI Taxonomy" id="69539"/>
    <lineage>
        <taxon>Bacteria</taxon>
        <taxon>Pseudomonadati</taxon>
        <taxon>Pseudomonadota</taxon>
        <taxon>Gammaproteobacteria</taxon>
        <taxon>Alteromonadales</taxon>
        <taxon>Moritellaceae</taxon>
        <taxon>Moritella</taxon>
    </lineage>
</organism>
<dbReference type="Proteomes" id="UP000250163">
    <property type="component" value="Chromosome MORIYA"/>
</dbReference>
<proteinExistence type="predicted"/>
<feature type="domain" description="AMP-dependent synthetase/ligase" evidence="1">
    <location>
        <begin position="13"/>
        <end position="345"/>
    </location>
</feature>
<dbReference type="Gene3D" id="3.40.50.12780">
    <property type="entry name" value="N-terminal domain of ligase-like"/>
    <property type="match status" value="1"/>
</dbReference>
<dbReference type="Pfam" id="PF00501">
    <property type="entry name" value="AMP-binding"/>
    <property type="match status" value="1"/>
</dbReference>
<gene>
    <name evidence="2" type="ORF">MORIYA_0165</name>
</gene>
<protein>
    <submittedName>
        <fullName evidence="2">Putative AMP-dependent synthetase and ligase</fullName>
    </submittedName>
</protein>
<dbReference type="RefSeq" id="WP_112711862.1">
    <property type="nucleotide sequence ID" value="NZ_LS483250.1"/>
</dbReference>
<reference evidence="3" key="1">
    <citation type="submission" date="2018-05" db="EMBL/GenBank/DDBJ databases">
        <authorList>
            <person name="Cea G.-C."/>
            <person name="William W."/>
        </authorList>
    </citation>
    <scope>NUCLEOTIDE SEQUENCE [LARGE SCALE GENOMIC DNA]</scope>
    <source>
        <strain evidence="3">DB21MT 5</strain>
    </source>
</reference>
<dbReference type="OrthoDB" id="9787658at2"/>
<dbReference type="GO" id="GO:0016874">
    <property type="term" value="F:ligase activity"/>
    <property type="evidence" value="ECO:0007669"/>
    <property type="project" value="UniProtKB-KW"/>
</dbReference>
<accession>A0A330LIZ6</accession>
<evidence type="ECO:0000313" key="3">
    <source>
        <dbReference type="Proteomes" id="UP000250163"/>
    </source>
</evidence>
<dbReference type="InterPro" id="IPR045851">
    <property type="entry name" value="AMP-bd_C_sf"/>
</dbReference>
<keyword evidence="3" id="KW-1185">Reference proteome</keyword>
<dbReference type="KEGG" id="mya:MORIYA_0165"/>
<dbReference type="Gene3D" id="3.30.300.30">
    <property type="match status" value="1"/>
</dbReference>
<dbReference type="InterPro" id="IPR000873">
    <property type="entry name" value="AMP-dep_synth/lig_dom"/>
</dbReference>
<keyword evidence="2" id="KW-0436">Ligase</keyword>
<dbReference type="EMBL" id="LS483250">
    <property type="protein sequence ID" value="SQD76643.1"/>
    <property type="molecule type" value="Genomic_DNA"/>
</dbReference>
<evidence type="ECO:0000313" key="2">
    <source>
        <dbReference type="EMBL" id="SQD76643.1"/>
    </source>
</evidence>
<dbReference type="SUPFAM" id="SSF56801">
    <property type="entry name" value="Acetyl-CoA synthetase-like"/>
    <property type="match status" value="1"/>
</dbReference>
<evidence type="ECO:0000259" key="1">
    <source>
        <dbReference type="Pfam" id="PF00501"/>
    </source>
</evidence>
<dbReference type="AlphaFoldDB" id="A0A330LIZ6"/>
<dbReference type="InterPro" id="IPR042099">
    <property type="entry name" value="ANL_N_sf"/>
</dbReference>
<dbReference type="PANTHER" id="PTHR45398">
    <property type="match status" value="1"/>
</dbReference>